<dbReference type="SMART" id="SM00641">
    <property type="entry name" value="Glyco_25"/>
    <property type="match status" value="1"/>
</dbReference>
<keyword evidence="4" id="KW-0812">Transmembrane</keyword>
<dbReference type="Proteomes" id="UP000077177">
    <property type="component" value="Chromosome"/>
</dbReference>
<dbReference type="InterPro" id="IPR017853">
    <property type="entry name" value="GH"/>
</dbReference>
<protein>
    <submittedName>
        <fullName evidence="5">Glycoside hydrolase</fullName>
    </submittedName>
</protein>
<proteinExistence type="inferred from homology"/>
<feature type="transmembrane region" description="Helical" evidence="4">
    <location>
        <begin position="12"/>
        <end position="34"/>
    </location>
</feature>
<keyword evidence="6" id="KW-1185">Reference proteome</keyword>
<evidence type="ECO:0000256" key="3">
    <source>
        <dbReference type="ARBA" id="ARBA00023295"/>
    </source>
</evidence>
<evidence type="ECO:0000313" key="6">
    <source>
        <dbReference type="Proteomes" id="UP000077177"/>
    </source>
</evidence>
<gene>
    <name evidence="5" type="ORF">SY85_15330</name>
</gene>
<accession>A0A172TXA5</accession>
<evidence type="ECO:0000256" key="2">
    <source>
        <dbReference type="ARBA" id="ARBA00022801"/>
    </source>
</evidence>
<reference evidence="6" key="1">
    <citation type="submission" date="2015-01" db="EMBL/GenBank/DDBJ databases">
        <title>Flavisolibacter sp./LCS9/ whole genome sequencing.</title>
        <authorList>
            <person name="Kim M.K."/>
            <person name="Srinivasan S."/>
            <person name="Lee J.-J."/>
        </authorList>
    </citation>
    <scope>NUCLEOTIDE SEQUENCE [LARGE SCALE GENOMIC DNA]</scope>
    <source>
        <strain evidence="6">LCS9</strain>
    </source>
</reference>
<dbReference type="GO" id="GO:0016998">
    <property type="term" value="P:cell wall macromolecule catabolic process"/>
    <property type="evidence" value="ECO:0007669"/>
    <property type="project" value="InterPro"/>
</dbReference>
<name>A0A172TXA5_9BACT</name>
<reference evidence="5 6" key="2">
    <citation type="journal article" date="2016" name="Int. J. Syst. Evol. Microbiol.">
        <title>Flavisolibacter tropicus sp. nov., isolated from tropical soil.</title>
        <authorList>
            <person name="Lee J.J."/>
            <person name="Kang M.S."/>
            <person name="Kim G.S."/>
            <person name="Lee C.S."/>
            <person name="Lim S."/>
            <person name="Lee J."/>
            <person name="Roh S.H."/>
            <person name="Kang H."/>
            <person name="Ha J.M."/>
            <person name="Bae S."/>
            <person name="Jung H.Y."/>
            <person name="Kim M.K."/>
        </authorList>
    </citation>
    <scope>NUCLEOTIDE SEQUENCE [LARGE SCALE GENOMIC DNA]</scope>
    <source>
        <strain evidence="5 6">LCS9</strain>
    </source>
</reference>
<dbReference type="Gene3D" id="3.20.20.80">
    <property type="entry name" value="Glycosidases"/>
    <property type="match status" value="1"/>
</dbReference>
<dbReference type="RefSeq" id="WP_066405786.1">
    <property type="nucleotide sequence ID" value="NZ_CP011390.1"/>
</dbReference>
<dbReference type="CDD" id="cd06524">
    <property type="entry name" value="GH25_YegX-like"/>
    <property type="match status" value="1"/>
</dbReference>
<dbReference type="InterPro" id="IPR018077">
    <property type="entry name" value="Glyco_hydro_fam25_subgr"/>
</dbReference>
<comment type="similarity">
    <text evidence="1">Belongs to the glycosyl hydrolase 25 family.</text>
</comment>
<evidence type="ECO:0000313" key="5">
    <source>
        <dbReference type="EMBL" id="ANE51670.1"/>
    </source>
</evidence>
<organism evidence="5 6">
    <name type="scientific">Flavisolibacter tropicus</name>
    <dbReference type="NCBI Taxonomy" id="1492898"/>
    <lineage>
        <taxon>Bacteria</taxon>
        <taxon>Pseudomonadati</taxon>
        <taxon>Bacteroidota</taxon>
        <taxon>Chitinophagia</taxon>
        <taxon>Chitinophagales</taxon>
        <taxon>Chitinophagaceae</taxon>
        <taxon>Flavisolibacter</taxon>
    </lineage>
</organism>
<dbReference type="KEGG" id="fla:SY85_15330"/>
<dbReference type="OrthoDB" id="9798192at2"/>
<dbReference type="SUPFAM" id="SSF51445">
    <property type="entry name" value="(Trans)glycosidases"/>
    <property type="match status" value="1"/>
</dbReference>
<dbReference type="PANTHER" id="PTHR34135">
    <property type="entry name" value="LYSOZYME"/>
    <property type="match status" value="1"/>
</dbReference>
<dbReference type="GO" id="GO:0003796">
    <property type="term" value="F:lysozyme activity"/>
    <property type="evidence" value="ECO:0007669"/>
    <property type="project" value="InterPro"/>
</dbReference>
<dbReference type="GO" id="GO:0009253">
    <property type="term" value="P:peptidoglycan catabolic process"/>
    <property type="evidence" value="ECO:0007669"/>
    <property type="project" value="InterPro"/>
</dbReference>
<dbReference type="PROSITE" id="PS51904">
    <property type="entry name" value="GLYCOSYL_HYDROL_F25_2"/>
    <property type="match status" value="1"/>
</dbReference>
<dbReference type="EMBL" id="CP011390">
    <property type="protein sequence ID" value="ANE51670.1"/>
    <property type="molecule type" value="Genomic_DNA"/>
</dbReference>
<dbReference type="InterPro" id="IPR002053">
    <property type="entry name" value="Glyco_hydro_25"/>
</dbReference>
<sequence>MPPKRKKQSNYIGWFIFLTILAALAGMGYLFYLWQETRQERFITYKEFGIPIPVHYGIHGIDVSRYQQRISWKAVREMNVEGVQLGFAFIKATEGNGRVDPFFKRNWEKSKEAGIIRGAYHFFIPNRDGRTQAQNFIKTVELEQGDLPPVLDIEQLYGVSADNLRKELKEWVELLEEHYGVKPIIYTNADFYTRNLQGHFDDYPLWVAHYLQPHQPRITREWSFWQHSEKGSVNGITAKVDFNVFSGDSIQFRSLLVP</sequence>
<dbReference type="STRING" id="1492898.SY85_15330"/>
<keyword evidence="4" id="KW-1133">Transmembrane helix</keyword>
<dbReference type="PANTHER" id="PTHR34135:SF2">
    <property type="entry name" value="LYSOZYME"/>
    <property type="match status" value="1"/>
</dbReference>
<dbReference type="AlphaFoldDB" id="A0A172TXA5"/>
<keyword evidence="3" id="KW-0326">Glycosidase</keyword>
<dbReference type="Pfam" id="PF01183">
    <property type="entry name" value="Glyco_hydro_25"/>
    <property type="match status" value="1"/>
</dbReference>
<dbReference type="GO" id="GO:0016052">
    <property type="term" value="P:carbohydrate catabolic process"/>
    <property type="evidence" value="ECO:0007669"/>
    <property type="project" value="TreeGrafter"/>
</dbReference>
<evidence type="ECO:0000256" key="1">
    <source>
        <dbReference type="ARBA" id="ARBA00010646"/>
    </source>
</evidence>
<evidence type="ECO:0000256" key="4">
    <source>
        <dbReference type="SAM" id="Phobius"/>
    </source>
</evidence>
<keyword evidence="4" id="KW-0472">Membrane</keyword>
<keyword evidence="2 5" id="KW-0378">Hydrolase</keyword>